<proteinExistence type="predicted"/>
<reference evidence="1 2" key="1">
    <citation type="submission" date="2019-06" db="EMBL/GenBank/DDBJ databases">
        <authorList>
            <person name="Palmer J.M."/>
        </authorList>
    </citation>
    <scope>NUCLEOTIDE SEQUENCE [LARGE SCALE GENOMIC DNA]</scope>
    <source>
        <strain evidence="1 2">TWF788</strain>
    </source>
</reference>
<dbReference type="AlphaFoldDB" id="A0A7C8U0T9"/>
<organism evidence="1 2">
    <name type="scientific">Orbilia oligospora</name>
    <name type="common">Nematode-trapping fungus</name>
    <name type="synonym">Arthrobotrys oligospora</name>
    <dbReference type="NCBI Taxonomy" id="2813651"/>
    <lineage>
        <taxon>Eukaryota</taxon>
        <taxon>Fungi</taxon>
        <taxon>Dikarya</taxon>
        <taxon>Ascomycota</taxon>
        <taxon>Pezizomycotina</taxon>
        <taxon>Orbiliomycetes</taxon>
        <taxon>Orbiliales</taxon>
        <taxon>Orbiliaceae</taxon>
        <taxon>Orbilia</taxon>
    </lineage>
</organism>
<evidence type="ECO:0000313" key="2">
    <source>
        <dbReference type="Proteomes" id="UP000479691"/>
    </source>
</evidence>
<gene>
    <name evidence="1" type="ORF">TWF788_003885</name>
</gene>
<sequence>MEVEREGFFTPYLVPVLKANWARELRAAPAIVEILAIWNAYTLRDEIIAIELEPTRMRVNSDAPGKGLLTTLISLSHKGRRAFQQAQTDGEAFLQVVNELSKTKSYVLKLAGGLGVENVAVRQYQQALRILMRQTLPRLSGKGGGTLSAFEDLACEIETGIEAVARALEWVEFQITGMETSPRQHTYGVEGGNGPQTSADLLNRKADQRNTLRDILKELVGLQSHVLILTGFFKSLYFNATELSIKYEADIRFVTEDDTIAVLSTEAADSIHRELAVSRVPVATKLKVYIDISYTHIIPGLERIEAFTMLDPRNADLNEQIESGLKQMAKYRCDAQEAIDELIMDRKLQLWDQLKATGFNLSDTSPLNPRRRAATTDVLETIQEEYSGTSNPNDKLGSDLGPIEISILSAIFNRMESNPDKNKLENR</sequence>
<dbReference type="EMBL" id="JAABOE010000019">
    <property type="protein sequence ID" value="KAF3185835.1"/>
    <property type="molecule type" value="Genomic_DNA"/>
</dbReference>
<comment type="caution">
    <text evidence="1">The sequence shown here is derived from an EMBL/GenBank/DDBJ whole genome shotgun (WGS) entry which is preliminary data.</text>
</comment>
<accession>A0A7C8U0T9</accession>
<dbReference type="Proteomes" id="UP000479691">
    <property type="component" value="Unassembled WGS sequence"/>
</dbReference>
<evidence type="ECO:0000313" key="1">
    <source>
        <dbReference type="EMBL" id="KAF3185835.1"/>
    </source>
</evidence>
<protein>
    <submittedName>
        <fullName evidence="1">Uncharacterized protein</fullName>
    </submittedName>
</protein>
<name>A0A7C8U0T9_ORBOL</name>